<dbReference type="PANTHER" id="PTHR36191">
    <property type="entry name" value="ENDO/EXONUCLEASE/PHOSPHATASE DOMAIN-CONTAINING PROTEIN-RELATED"/>
    <property type="match status" value="1"/>
</dbReference>
<evidence type="ECO:0000313" key="5">
    <source>
        <dbReference type="EMBL" id="KAI2668921.1"/>
    </source>
</evidence>
<feature type="domain" description="UMOD/GP2/OIT3-like D8C" evidence="4">
    <location>
        <begin position="735"/>
        <end position="822"/>
    </location>
</feature>
<comment type="caution">
    <text evidence="5">The sequence shown here is derived from an EMBL/GenBank/DDBJ whole genome shotgun (WGS) entry which is preliminary data.</text>
</comment>
<keyword evidence="3" id="KW-0472">Membrane</keyword>
<feature type="domain" description="UMOD/GP2/OIT3-like D8C" evidence="4">
    <location>
        <begin position="864"/>
        <end position="951"/>
    </location>
</feature>
<feature type="domain" description="UMOD/GP2/OIT3-like D8C" evidence="4">
    <location>
        <begin position="162"/>
        <end position="249"/>
    </location>
</feature>
<keyword evidence="6" id="KW-1185">Reference proteome</keyword>
<reference evidence="5 6" key="1">
    <citation type="submission" date="2022-01" db="EMBL/GenBank/DDBJ databases">
        <title>A high-quality chromosome-level genome assembly of rohu carp, Labeo rohita.</title>
        <authorList>
            <person name="Arick M.A. II"/>
            <person name="Hsu C.-Y."/>
            <person name="Magbanua Z."/>
            <person name="Pechanova O."/>
            <person name="Grover C."/>
            <person name="Miller E."/>
            <person name="Thrash A."/>
            <person name="Ezzel L."/>
            <person name="Alam S."/>
            <person name="Benzie J."/>
            <person name="Hamilton M."/>
            <person name="Karsi A."/>
            <person name="Lawrence M.L."/>
            <person name="Peterson D.G."/>
        </authorList>
    </citation>
    <scope>NUCLEOTIDE SEQUENCE [LARGE SCALE GENOMIC DNA]</scope>
    <source>
        <strain evidence="6">BAU-BD-2019</strain>
        <tissue evidence="5">Blood</tissue>
    </source>
</reference>
<accession>A0ABQ8N353</accession>
<dbReference type="PANTHER" id="PTHR36191:SF4">
    <property type="entry name" value="VWFD DOMAIN-CONTAINING PROTEIN"/>
    <property type="match status" value="1"/>
</dbReference>
<keyword evidence="1" id="KW-0732">Signal</keyword>
<dbReference type="EMBL" id="JACTAM010000001">
    <property type="protein sequence ID" value="KAI2668921.1"/>
    <property type="molecule type" value="Genomic_DNA"/>
</dbReference>
<dbReference type="Proteomes" id="UP000830375">
    <property type="component" value="Unassembled WGS sequence"/>
</dbReference>
<protein>
    <submittedName>
        <fullName evidence="5">Pancreatic secretory granule membrane major glycoprotein GP2</fullName>
    </submittedName>
</protein>
<organism evidence="5 6">
    <name type="scientific">Labeo rohita</name>
    <name type="common">Indian major carp</name>
    <name type="synonym">Cyprinus rohita</name>
    <dbReference type="NCBI Taxonomy" id="84645"/>
    <lineage>
        <taxon>Eukaryota</taxon>
        <taxon>Metazoa</taxon>
        <taxon>Chordata</taxon>
        <taxon>Craniata</taxon>
        <taxon>Vertebrata</taxon>
        <taxon>Euteleostomi</taxon>
        <taxon>Actinopterygii</taxon>
        <taxon>Neopterygii</taxon>
        <taxon>Teleostei</taxon>
        <taxon>Ostariophysi</taxon>
        <taxon>Cypriniformes</taxon>
        <taxon>Cyprinidae</taxon>
        <taxon>Labeoninae</taxon>
        <taxon>Labeonini</taxon>
        <taxon>Labeo</taxon>
    </lineage>
</organism>
<evidence type="ECO:0000256" key="2">
    <source>
        <dbReference type="ARBA" id="ARBA00023157"/>
    </source>
</evidence>
<evidence type="ECO:0000259" key="4">
    <source>
        <dbReference type="Pfam" id="PF23283"/>
    </source>
</evidence>
<keyword evidence="3" id="KW-1133">Transmembrane helix</keyword>
<keyword evidence="3" id="KW-0812">Transmembrane</keyword>
<evidence type="ECO:0000256" key="3">
    <source>
        <dbReference type="SAM" id="Phobius"/>
    </source>
</evidence>
<name>A0ABQ8N353_LABRO</name>
<feature type="domain" description="UMOD/GP2/OIT3-like D8C" evidence="4">
    <location>
        <begin position="566"/>
        <end position="641"/>
    </location>
</feature>
<evidence type="ECO:0000313" key="6">
    <source>
        <dbReference type="Proteomes" id="UP000830375"/>
    </source>
</evidence>
<feature type="domain" description="UMOD/GP2/OIT3-like D8C" evidence="4">
    <location>
        <begin position="437"/>
        <end position="524"/>
    </location>
</feature>
<proteinExistence type="predicted"/>
<dbReference type="Pfam" id="PF23283">
    <property type="entry name" value="D8C_UMOD"/>
    <property type="match status" value="6"/>
</dbReference>
<keyword evidence="2" id="KW-1015">Disulfide bond</keyword>
<feature type="transmembrane region" description="Helical" evidence="3">
    <location>
        <begin position="21"/>
        <end position="40"/>
    </location>
</feature>
<sequence length="974" mass="108851">MCLIIVICLTGPKPHNFFAKVFVVIFVFFILFFFFITLPYQSPGLANKSCPFKCHHSTCARWARSGQTLHCYLGYYVQTNYNEVCTDIFAELETVKVGGSDIIGLQKWVGPVPPTFSGSDAHAYTPVDPCYNYTVLDDPWRATNIYTSVDKCDQSVAWSGWYRLFINNVSTQIPDTCVAQYSCGTAAPLWIRGGHPTVQDGVVSRDVCAHWNNLCCFFGSYPIKVKACPGKYYVYELVSPSVCNSAYCAAAFPSVDPCYNYTVLDNPWRANSSQLSNSYKCDRDLTSSGWYRLFVNNISAQIPDTCVAKYSCGTHVPLWIRGGHPTVQDGVVTRDVCGHWINYCCFFGSYPIKVKACPGKYYVYELVRPTVCYSAYCAVVNNISSTITTVAPETTSAAYTPVDPCYNYTVLDDPWRATNIYTSVDKCDQSFAWSGWYRLFINNVSTQIPDTCVAQYSCGTAAPLWIRGGHPTVQDGVVSRDVCAHWNNLCCFFGSYPIKVKACPGKYYVYELVSPSVCNSAYCAAVFPSVDPCYNYTVLDNPWRANSSQLSNSYKCDRDLTSSGWYRLFVNNISAQIPDTCVAKYSCGTHVPLWIRGGHPTVQDGVVTRDVCGHWINYCCFFGSYPIKVKACPGKYYVYELGPERWLGARKGIFSFDEIFKVTRSGFDSQVRQGLKVGGGNNQRSLTSQYHGWVMAYTPVDPCYNYTVLDDPWRATNIYTSVDKCDQSVAWSGWYRLFINNVSTQIPDTCVAQYSCGTAAPLWIRGGHPTVQDGVVTRDVCAHWNNLCCYFGSYPIKVKACPGKYYVYELVRPTVCNSAYCAAVLPSVDPCYNYTVLDDPWRANSSQLSNSYKCDRDLTSSGWYRLFINNISAQIPDTCVAKYSCGTHVPLWIRGGHPTVQDGVVTRDVCGHWINYCCFFGSYPIKVKACPGKYYVYELVRPTVCYSAYCAVVNNISSTITTVAPETTSAGNVV</sequence>
<gene>
    <name evidence="5" type="ORF">H4Q32_028718</name>
</gene>
<evidence type="ECO:0000256" key="1">
    <source>
        <dbReference type="ARBA" id="ARBA00022729"/>
    </source>
</evidence>
<feature type="domain" description="UMOD/GP2/OIT3-like D8C" evidence="4">
    <location>
        <begin position="291"/>
        <end position="378"/>
    </location>
</feature>
<dbReference type="InterPro" id="IPR057774">
    <property type="entry name" value="D8C_UMOD/GP2/OIT3-like"/>
</dbReference>